<dbReference type="PANTHER" id="PTHR10643:SF2">
    <property type="entry name" value="KINETOCHORE PROTEIN NDC80 HOMOLOG"/>
    <property type="match status" value="1"/>
</dbReference>
<dbReference type="GO" id="GO:0051315">
    <property type="term" value="P:attachment of mitotic spindle microtubules to kinetochore"/>
    <property type="evidence" value="ECO:0007669"/>
    <property type="project" value="UniProtKB-UniRule"/>
</dbReference>
<keyword evidence="6 11" id="KW-0175">Coiled coil</keyword>
<dbReference type="AlphaFoldDB" id="A0A183S7N1"/>
<name>A0A183S7N1_SCHSO</name>
<evidence type="ECO:0000256" key="5">
    <source>
        <dbReference type="ARBA" id="ARBA00022838"/>
    </source>
</evidence>
<keyword evidence="14" id="KW-1185">Reference proteome</keyword>
<dbReference type="PANTHER" id="PTHR10643">
    <property type="entry name" value="KINETOCHORE PROTEIN NDC80"/>
    <property type="match status" value="1"/>
</dbReference>
<evidence type="ECO:0000256" key="2">
    <source>
        <dbReference type="ARBA" id="ARBA00022454"/>
    </source>
</evidence>
<dbReference type="GO" id="GO:0005634">
    <property type="term" value="C:nucleus"/>
    <property type="evidence" value="ECO:0007669"/>
    <property type="project" value="UniProtKB-SubCell"/>
</dbReference>
<reference evidence="15" key="1">
    <citation type="submission" date="2016-06" db="UniProtKB">
        <authorList>
            <consortium name="WormBaseParasite"/>
        </authorList>
    </citation>
    <scope>IDENTIFICATION</scope>
</reference>
<comment type="function">
    <text evidence="10">Acts as a component of the essential kinetochore-associated NDC80 complex, which is required for chromosome segregation and spindle checkpoint activity.</text>
</comment>
<keyword evidence="9 10" id="KW-0137">Centromere</keyword>
<keyword evidence="3 10" id="KW-0132">Cell division</keyword>
<dbReference type="EMBL" id="UYSU01000132">
    <property type="protein sequence ID" value="VDL85279.1"/>
    <property type="molecule type" value="Genomic_DNA"/>
</dbReference>
<sequence length="574" mass="63727">MLVLRPPGTVRKTKPRQKSAVNEKIISLLEYLESTGYPEAVSSRTLQSPSSQLVMHIFEFIVRLTDPSFGIPSAKAAAEDCFLSTLRTLGYRGTMSKSLISTPGAMHAWPHILSALDWLRAESQAANEAMASQTVFSPHNRQVLSEPPLPKTVLEFFVKALREDPSGNIDPDSYIVKEFTASVEAAFGCSAGQIKSMEAEIKELEAEPTCDHLRAREESLRASIREAEAAASAARDEVDHLLVTMVDAEVLLSLPYHRFQQVAKAASTRLAEVTSRKTAIQNTVDELEAVLASQNSKFGGLVQKHRSLVERCQQQQQRKQLLKDELQSFSIELARIEASIPPAVDKFNMLASTLANIPSAPKLPLLSYLSTFDPIKEVPVMCKNVREALKAFQASLTELEAKKAQALANVKKMEAAMDAKKSEVTRLKLRREKLSQSLTDTTNELASHKADLEKWVSETELAISEAKKTLQAKQAHCEVLAKDIEEYESGHKYYAELNRKAEESAAIAVRDTENFLKDLVLHLEAKVRDARARSDAFDSIIADIRAAGENFDQQAEELAKEIEKDTKFDFESLS</sequence>
<dbReference type="STRING" id="70667.A0A183S7N1"/>
<evidence type="ECO:0000256" key="6">
    <source>
        <dbReference type="ARBA" id="ARBA00023054"/>
    </source>
</evidence>
<keyword evidence="7 10" id="KW-0539">Nucleus</keyword>
<dbReference type="InterPro" id="IPR055260">
    <property type="entry name" value="Ndc80_CH"/>
</dbReference>
<keyword evidence="8 10" id="KW-0131">Cell cycle</keyword>
<evidence type="ECO:0000313" key="15">
    <source>
        <dbReference type="WBParaSite" id="SSLN_0000024101-mRNA-1"/>
    </source>
</evidence>
<evidence type="ECO:0000256" key="3">
    <source>
        <dbReference type="ARBA" id="ARBA00022618"/>
    </source>
</evidence>
<evidence type="ECO:0000313" key="13">
    <source>
        <dbReference type="EMBL" id="VDL85279.1"/>
    </source>
</evidence>
<reference evidence="13 14" key="2">
    <citation type="submission" date="2018-11" db="EMBL/GenBank/DDBJ databases">
        <authorList>
            <consortium name="Pathogen Informatics"/>
        </authorList>
    </citation>
    <scope>NUCLEOTIDE SEQUENCE [LARGE SCALE GENOMIC DNA]</scope>
    <source>
        <strain evidence="13 14">NST_G2</strain>
    </source>
</reference>
<dbReference type="Pfam" id="PF03801">
    <property type="entry name" value="Ndc80_HEC"/>
    <property type="match status" value="1"/>
</dbReference>
<feature type="coiled-coil region" evidence="11">
    <location>
        <begin position="210"/>
        <end position="244"/>
    </location>
</feature>
<protein>
    <recommendedName>
        <fullName evidence="10">Kinetochore protein NDC80</fullName>
    </recommendedName>
</protein>
<evidence type="ECO:0000256" key="9">
    <source>
        <dbReference type="ARBA" id="ARBA00023328"/>
    </source>
</evidence>
<evidence type="ECO:0000256" key="7">
    <source>
        <dbReference type="ARBA" id="ARBA00023242"/>
    </source>
</evidence>
<dbReference type="OrthoDB" id="7459479at2759"/>
<keyword evidence="2 10" id="KW-0158">Chromosome</keyword>
<proteinExistence type="inferred from homology"/>
<evidence type="ECO:0000256" key="8">
    <source>
        <dbReference type="ARBA" id="ARBA00023306"/>
    </source>
</evidence>
<feature type="coiled-coil region" evidence="11">
    <location>
        <begin position="270"/>
        <end position="339"/>
    </location>
</feature>
<evidence type="ECO:0000256" key="10">
    <source>
        <dbReference type="RuleBase" id="RU368072"/>
    </source>
</evidence>
<comment type="similarity">
    <text evidence="1 10">Belongs to the NDC80/HEC1 family.</text>
</comment>
<dbReference type="Proteomes" id="UP000275846">
    <property type="component" value="Unassembled WGS sequence"/>
</dbReference>
<dbReference type="Gene3D" id="1.10.418.30">
    <property type="entry name" value="Ncd80 complex, Ncd80 subunit"/>
    <property type="match status" value="1"/>
</dbReference>
<dbReference type="GO" id="GO:0051301">
    <property type="term" value="P:cell division"/>
    <property type="evidence" value="ECO:0007669"/>
    <property type="project" value="UniProtKB-UniRule"/>
</dbReference>
<dbReference type="GO" id="GO:0031262">
    <property type="term" value="C:Ndc80 complex"/>
    <property type="evidence" value="ECO:0007669"/>
    <property type="project" value="UniProtKB-UniRule"/>
</dbReference>
<feature type="coiled-coil region" evidence="11">
    <location>
        <begin position="382"/>
        <end position="451"/>
    </location>
</feature>
<dbReference type="Gene3D" id="1.10.287.1490">
    <property type="match status" value="1"/>
</dbReference>
<keyword evidence="5 10" id="KW-0995">Kinetochore</keyword>
<keyword evidence="4 10" id="KW-0498">Mitosis</keyword>
<evidence type="ECO:0000313" key="14">
    <source>
        <dbReference type="Proteomes" id="UP000275846"/>
    </source>
</evidence>
<comment type="subunit">
    <text evidence="10">Component of the NDC80 complex.</text>
</comment>
<accession>A0A183S7N1</accession>
<organism evidence="15">
    <name type="scientific">Schistocephalus solidus</name>
    <name type="common">Tapeworm</name>
    <dbReference type="NCBI Taxonomy" id="70667"/>
    <lineage>
        <taxon>Eukaryota</taxon>
        <taxon>Metazoa</taxon>
        <taxon>Spiralia</taxon>
        <taxon>Lophotrochozoa</taxon>
        <taxon>Platyhelminthes</taxon>
        <taxon>Cestoda</taxon>
        <taxon>Eucestoda</taxon>
        <taxon>Diphyllobothriidea</taxon>
        <taxon>Diphyllobothriidae</taxon>
        <taxon>Schistocephalus</taxon>
    </lineage>
</organism>
<dbReference type="InterPro" id="IPR005550">
    <property type="entry name" value="Kinetochore_Ndc80"/>
</dbReference>
<evidence type="ECO:0000256" key="4">
    <source>
        <dbReference type="ARBA" id="ARBA00022776"/>
    </source>
</evidence>
<evidence type="ECO:0000259" key="12">
    <source>
        <dbReference type="Pfam" id="PF03801"/>
    </source>
</evidence>
<gene>
    <name evidence="13" type="ORF">SSLN_LOCUS229</name>
</gene>
<dbReference type="InterPro" id="IPR038273">
    <property type="entry name" value="Ndc80_sf"/>
</dbReference>
<evidence type="ECO:0000256" key="1">
    <source>
        <dbReference type="ARBA" id="ARBA00007050"/>
    </source>
</evidence>
<dbReference type="WBParaSite" id="SSLN_0000024101-mRNA-1">
    <property type="protein sequence ID" value="SSLN_0000024101-mRNA-1"/>
    <property type="gene ID" value="SSLN_0000024101"/>
</dbReference>
<evidence type="ECO:0000256" key="11">
    <source>
        <dbReference type="SAM" id="Coils"/>
    </source>
</evidence>
<dbReference type="SUPFAM" id="SSF90257">
    <property type="entry name" value="Myosin rod fragments"/>
    <property type="match status" value="1"/>
</dbReference>
<feature type="domain" description="Kinetochore protein Ndc80 CH" evidence="12">
    <location>
        <begin position="16"/>
        <end position="121"/>
    </location>
</feature>
<comment type="subcellular location">
    <subcellularLocation>
        <location evidence="10">Chromosome</location>
        <location evidence="10">Centromere</location>
        <location evidence="10">Kinetochore</location>
    </subcellularLocation>
    <subcellularLocation>
        <location evidence="10">Nucleus</location>
    </subcellularLocation>
</comment>